<reference evidence="4" key="2">
    <citation type="submission" date="2020-03" db="EMBL/GenBank/DDBJ databases">
        <title>The second near-complete assembly of the hexaploid bread wheat (Triticum aestivum) genome.</title>
        <authorList>
            <person name="Zimin A.V."/>
            <person name="Puiu D."/>
            <person name="Shumante A."/>
            <person name="Alonge M."/>
            <person name="Salzberg S.L."/>
        </authorList>
    </citation>
    <scope>NUCLEOTIDE SEQUENCE</scope>
    <source>
        <tissue evidence="4">Leaf</tissue>
    </source>
</reference>
<evidence type="ECO:0000259" key="3">
    <source>
        <dbReference type="Pfam" id="PF24867"/>
    </source>
</evidence>
<proteinExistence type="predicted"/>
<organism evidence="4">
    <name type="scientific">Triticum aestivum</name>
    <name type="common">Wheat</name>
    <dbReference type="NCBI Taxonomy" id="4565"/>
    <lineage>
        <taxon>Eukaryota</taxon>
        <taxon>Viridiplantae</taxon>
        <taxon>Streptophyta</taxon>
        <taxon>Embryophyta</taxon>
        <taxon>Tracheophyta</taxon>
        <taxon>Spermatophyta</taxon>
        <taxon>Magnoliopsida</taxon>
        <taxon>Liliopsida</taxon>
        <taxon>Poales</taxon>
        <taxon>Poaceae</taxon>
        <taxon>BOP clade</taxon>
        <taxon>Pooideae</taxon>
        <taxon>Triticodae</taxon>
        <taxon>Triticeae</taxon>
        <taxon>Triticinae</taxon>
        <taxon>Triticum</taxon>
    </lineage>
</organism>
<sequence>CPAAWARRREWHRAAIDEAAALPLHPEPTSPTTRPHHHHYLFSIKQLNTLGAAAVLAFSTTMPLSEIAFGVLLLPYLLLLVTLAFPQRPGKPNPSAPVFRGLAHPPSPRTPWAGSSSAPRSRRCTSTSSMASGPGTTRRSPPRPRTRLCSPRRSSPRGSPPRSRGGSRSPSGLPYRSCTMQAGCSRQGSGSGRRWR</sequence>
<dbReference type="AlphaFoldDB" id="A0A9R1E9M3"/>
<feature type="transmembrane region" description="Helical" evidence="2">
    <location>
        <begin position="67"/>
        <end position="85"/>
    </location>
</feature>
<evidence type="ECO:0000313" key="4">
    <source>
        <dbReference type="EMBL" id="KAF7006246.1"/>
    </source>
</evidence>
<evidence type="ECO:0000256" key="2">
    <source>
        <dbReference type="SAM" id="Phobius"/>
    </source>
</evidence>
<accession>A0A9R1E9M3</accession>
<keyword evidence="2" id="KW-0812">Transmembrane</keyword>
<feature type="non-terminal residue" evidence="4">
    <location>
        <position position="196"/>
    </location>
</feature>
<gene>
    <name evidence="4" type="ORF">CFC21_021300</name>
</gene>
<feature type="compositionally biased region" description="Low complexity" evidence="1">
    <location>
        <begin position="147"/>
        <end position="174"/>
    </location>
</feature>
<dbReference type="Pfam" id="PF24867">
    <property type="entry name" value="DUF7733"/>
    <property type="match status" value="1"/>
</dbReference>
<dbReference type="OrthoDB" id="1906194at2759"/>
<comment type="caution">
    <text evidence="4">The sequence shown here is derived from an EMBL/GenBank/DDBJ whole genome shotgun (WGS) entry which is preliminary data.</text>
</comment>
<keyword evidence="2" id="KW-0472">Membrane</keyword>
<reference evidence="4" key="1">
    <citation type="journal article" date="2017" name="Gigascience">
        <title>The first near-complete assembly of the hexaploid bread wheat genome, Triticum aestivum.</title>
        <authorList>
            <person name="Zimin A.V."/>
            <person name="Puiu D."/>
            <person name="Hall R."/>
            <person name="Kingan S."/>
            <person name="Clavijo B.J."/>
            <person name="Salzberg S.L."/>
        </authorList>
    </citation>
    <scope>NUCLEOTIDE SEQUENCE</scope>
    <source>
        <tissue evidence="4">Leaf</tissue>
    </source>
</reference>
<feature type="non-terminal residue" evidence="4">
    <location>
        <position position="1"/>
    </location>
</feature>
<dbReference type="Proteomes" id="UP000815260">
    <property type="component" value="Chromosome 2B"/>
</dbReference>
<feature type="domain" description="DUF7733" evidence="3">
    <location>
        <begin position="43"/>
        <end position="101"/>
    </location>
</feature>
<dbReference type="InterPro" id="IPR056635">
    <property type="entry name" value="DUF7733"/>
</dbReference>
<protein>
    <recommendedName>
        <fullName evidence="3">DUF7733 domain-containing protein</fullName>
    </recommendedName>
</protein>
<feature type="compositionally biased region" description="Polar residues" evidence="1">
    <location>
        <begin position="113"/>
        <end position="131"/>
    </location>
</feature>
<evidence type="ECO:0000256" key="1">
    <source>
        <dbReference type="SAM" id="MobiDB-lite"/>
    </source>
</evidence>
<dbReference type="EMBL" id="CM022215">
    <property type="protein sequence ID" value="KAF7006246.1"/>
    <property type="molecule type" value="Genomic_DNA"/>
</dbReference>
<feature type="region of interest" description="Disordered" evidence="1">
    <location>
        <begin position="90"/>
        <end position="196"/>
    </location>
</feature>
<name>A0A9R1E9M3_WHEAT</name>
<keyword evidence="2" id="KW-1133">Transmembrane helix</keyword>